<dbReference type="AlphaFoldDB" id="A0A2V4A029"/>
<keyword evidence="1" id="KW-0472">Membrane</keyword>
<evidence type="ECO:0000313" key="3">
    <source>
        <dbReference type="Proteomes" id="UP000248079"/>
    </source>
</evidence>
<evidence type="ECO:0000313" key="2">
    <source>
        <dbReference type="EMBL" id="PXY01883.1"/>
    </source>
</evidence>
<keyword evidence="3" id="KW-1185">Reference proteome</keyword>
<keyword evidence="1" id="KW-0812">Transmembrane</keyword>
<evidence type="ECO:0000256" key="1">
    <source>
        <dbReference type="SAM" id="Phobius"/>
    </source>
</evidence>
<organism evidence="2 3">
    <name type="scientific">Marinifilum breve</name>
    <dbReference type="NCBI Taxonomy" id="2184082"/>
    <lineage>
        <taxon>Bacteria</taxon>
        <taxon>Pseudomonadati</taxon>
        <taxon>Bacteroidota</taxon>
        <taxon>Bacteroidia</taxon>
        <taxon>Marinilabiliales</taxon>
        <taxon>Marinifilaceae</taxon>
    </lineage>
</organism>
<feature type="transmembrane region" description="Helical" evidence="1">
    <location>
        <begin position="7"/>
        <end position="29"/>
    </location>
</feature>
<dbReference type="EMBL" id="QFLI01000002">
    <property type="protein sequence ID" value="PXY01883.1"/>
    <property type="molecule type" value="Genomic_DNA"/>
</dbReference>
<reference evidence="2 3" key="1">
    <citation type="submission" date="2018-05" db="EMBL/GenBank/DDBJ databases">
        <title>Marinifilum breve JC075T sp. nov., a marine bacterium isolated from Yongle Blue Hole in the South China Sea.</title>
        <authorList>
            <person name="Fu T."/>
        </authorList>
    </citation>
    <scope>NUCLEOTIDE SEQUENCE [LARGE SCALE GENOMIC DNA]</scope>
    <source>
        <strain evidence="2 3">JC075</strain>
    </source>
</reference>
<feature type="transmembrane region" description="Helical" evidence="1">
    <location>
        <begin position="35"/>
        <end position="57"/>
    </location>
</feature>
<proteinExistence type="predicted"/>
<dbReference type="OrthoDB" id="1121278at2"/>
<protein>
    <submittedName>
        <fullName evidence="2">Uncharacterized protein</fullName>
    </submittedName>
</protein>
<dbReference type="RefSeq" id="WP_110359520.1">
    <property type="nucleotide sequence ID" value="NZ_QFLI01000002.1"/>
</dbReference>
<keyword evidence="1" id="KW-1133">Transmembrane helix</keyword>
<comment type="caution">
    <text evidence="2">The sequence shown here is derived from an EMBL/GenBank/DDBJ whole genome shotgun (WGS) entry which is preliminary data.</text>
</comment>
<sequence length="91" mass="10497">MEWKKIVGFVLFGLAVVTFILTFSFPFILAGTKKVVFLTASVYVLNKVFFYSSLYILGQQFITKIGKYLPKWIEKKLLKILRVQPAVETTK</sequence>
<dbReference type="Proteomes" id="UP000248079">
    <property type="component" value="Unassembled WGS sequence"/>
</dbReference>
<gene>
    <name evidence="2" type="ORF">DF185_04340</name>
</gene>
<accession>A0A2V4A029</accession>
<name>A0A2V4A029_9BACT</name>